<sequence length="707" mass="79490">MSEDLAQRRLRKGTKSCTECRRRKVRCTWSFDDAKSCRRCEERGSECIAQTFSAPAESRRLTSREKILQLESKVASLSKTVRNIELKLGSQPTQIPDSPIVQLPSVSEADDFEEDSSSSDVLGEDRPTLLGSLFQNEWLSVDTRRQNEQLTERRSKASAQLLDTARQSLQRLVPSREDVVTIATHGFASKWLVLLHTLFPQPFIVKSQQDMLASYDNMRQPDVDAMLLAAWLLALALTAAQVPQEQGSPGAQLAGSQRASNFARSVAMVVEKMILSHERLIGTIQGLGLALLCGRLQIFQGNFQKGWLQLRRAIAIAELLGLPQIFQAVQIHAANGGYDDESKLQKAQLWESICALDRISGTILNLPTGTKRYQHVKAEPLVIDGVVQPRAYLYKLANIAVKTRYVDDMNTPQSCSAELYSSVLDLDRELRNLTSQVPKSWWAEDVHVEARHIIAFWQQYVTMRVHLPFALHRDPGEEYLYSRISGIDACRSVVKRYQHLRRTLPSTFFLGRFLDLQVFTATVVLLLALHSTPSPSRLNMQADKAEIESLVAQIIELMDEKSHDVGANFARHGVVTIRSLIKLLRQDENTANPEELTLKVPLLGQLHVRRNVRIEKERQVQIMRASEIPPEPGSWKSNNTVPQANPLALAASTNPASQVQQGLPNLPWDPFSWSIENNHDDIFQDALMGDNFDDLGMFEVDMGGFIT</sequence>
<dbReference type="SUPFAM" id="SSF57701">
    <property type="entry name" value="Zn2/Cys6 DNA-binding domain"/>
    <property type="match status" value="1"/>
</dbReference>
<protein>
    <submittedName>
        <fullName evidence="3">C6 finger domain protein</fullName>
    </submittedName>
</protein>
<name>A0A9P4I9Z0_9PEZI</name>
<dbReference type="SMART" id="SM00066">
    <property type="entry name" value="GAL4"/>
    <property type="match status" value="1"/>
</dbReference>
<dbReference type="GO" id="GO:0000981">
    <property type="term" value="F:DNA-binding transcription factor activity, RNA polymerase II-specific"/>
    <property type="evidence" value="ECO:0007669"/>
    <property type="project" value="InterPro"/>
</dbReference>
<dbReference type="CDD" id="cd12148">
    <property type="entry name" value="fungal_TF_MHR"/>
    <property type="match status" value="1"/>
</dbReference>
<dbReference type="InterPro" id="IPR001138">
    <property type="entry name" value="Zn2Cys6_DnaBD"/>
</dbReference>
<evidence type="ECO:0000256" key="1">
    <source>
        <dbReference type="ARBA" id="ARBA00023242"/>
    </source>
</evidence>
<feature type="domain" description="Zn(2)-C6 fungal-type" evidence="2">
    <location>
        <begin position="16"/>
        <end position="49"/>
    </location>
</feature>
<dbReference type="AlphaFoldDB" id="A0A9P4I9Z0"/>
<dbReference type="Proteomes" id="UP000799772">
    <property type="component" value="Unassembled WGS sequence"/>
</dbReference>
<proteinExistence type="predicted"/>
<dbReference type="PROSITE" id="PS50048">
    <property type="entry name" value="ZN2_CY6_FUNGAL_2"/>
    <property type="match status" value="1"/>
</dbReference>
<dbReference type="EMBL" id="ML978132">
    <property type="protein sequence ID" value="KAF2095104.1"/>
    <property type="molecule type" value="Genomic_DNA"/>
</dbReference>
<reference evidence="3" key="1">
    <citation type="journal article" date="2020" name="Stud. Mycol.">
        <title>101 Dothideomycetes genomes: a test case for predicting lifestyles and emergence of pathogens.</title>
        <authorList>
            <person name="Haridas S."/>
            <person name="Albert R."/>
            <person name="Binder M."/>
            <person name="Bloem J."/>
            <person name="Labutti K."/>
            <person name="Salamov A."/>
            <person name="Andreopoulos B."/>
            <person name="Baker S."/>
            <person name="Barry K."/>
            <person name="Bills G."/>
            <person name="Bluhm B."/>
            <person name="Cannon C."/>
            <person name="Castanera R."/>
            <person name="Culley D."/>
            <person name="Daum C."/>
            <person name="Ezra D."/>
            <person name="Gonzalez J."/>
            <person name="Henrissat B."/>
            <person name="Kuo A."/>
            <person name="Liang C."/>
            <person name="Lipzen A."/>
            <person name="Lutzoni F."/>
            <person name="Magnuson J."/>
            <person name="Mondo S."/>
            <person name="Nolan M."/>
            <person name="Ohm R."/>
            <person name="Pangilinan J."/>
            <person name="Park H.-J."/>
            <person name="Ramirez L."/>
            <person name="Alfaro M."/>
            <person name="Sun H."/>
            <person name="Tritt A."/>
            <person name="Yoshinaga Y."/>
            <person name="Zwiers L.-H."/>
            <person name="Turgeon B."/>
            <person name="Goodwin S."/>
            <person name="Spatafora J."/>
            <person name="Crous P."/>
            <person name="Grigoriev I."/>
        </authorList>
    </citation>
    <scope>NUCLEOTIDE SEQUENCE</scope>
    <source>
        <strain evidence="3">CBS 133067</strain>
    </source>
</reference>
<evidence type="ECO:0000259" key="2">
    <source>
        <dbReference type="PROSITE" id="PS50048"/>
    </source>
</evidence>
<dbReference type="Pfam" id="PF00172">
    <property type="entry name" value="Zn_clus"/>
    <property type="match status" value="1"/>
</dbReference>
<gene>
    <name evidence="3" type="ORF">NA57DRAFT_59851</name>
</gene>
<keyword evidence="1" id="KW-0539">Nucleus</keyword>
<evidence type="ECO:0000313" key="4">
    <source>
        <dbReference type="Proteomes" id="UP000799772"/>
    </source>
</evidence>
<comment type="caution">
    <text evidence="3">The sequence shown here is derived from an EMBL/GenBank/DDBJ whole genome shotgun (WGS) entry which is preliminary data.</text>
</comment>
<dbReference type="InterPro" id="IPR036864">
    <property type="entry name" value="Zn2-C6_fun-type_DNA-bd_sf"/>
</dbReference>
<accession>A0A9P4I9Z0</accession>
<dbReference type="GO" id="GO:0008270">
    <property type="term" value="F:zinc ion binding"/>
    <property type="evidence" value="ECO:0007669"/>
    <property type="project" value="InterPro"/>
</dbReference>
<dbReference type="OrthoDB" id="5392779at2759"/>
<evidence type="ECO:0000313" key="3">
    <source>
        <dbReference type="EMBL" id="KAF2095104.1"/>
    </source>
</evidence>
<dbReference type="Gene3D" id="4.10.240.10">
    <property type="entry name" value="Zn(2)-C6 fungal-type DNA-binding domain"/>
    <property type="match status" value="1"/>
</dbReference>
<organism evidence="3 4">
    <name type="scientific">Rhizodiscina lignyota</name>
    <dbReference type="NCBI Taxonomy" id="1504668"/>
    <lineage>
        <taxon>Eukaryota</taxon>
        <taxon>Fungi</taxon>
        <taxon>Dikarya</taxon>
        <taxon>Ascomycota</taxon>
        <taxon>Pezizomycotina</taxon>
        <taxon>Dothideomycetes</taxon>
        <taxon>Pleosporomycetidae</taxon>
        <taxon>Aulographales</taxon>
        <taxon>Rhizodiscinaceae</taxon>
        <taxon>Rhizodiscina</taxon>
    </lineage>
</organism>
<dbReference type="PROSITE" id="PS00463">
    <property type="entry name" value="ZN2_CY6_FUNGAL_1"/>
    <property type="match status" value="1"/>
</dbReference>
<keyword evidence="4" id="KW-1185">Reference proteome</keyword>
<dbReference type="CDD" id="cd00067">
    <property type="entry name" value="GAL4"/>
    <property type="match status" value="1"/>
</dbReference>
<dbReference type="PANTHER" id="PTHR47840">
    <property type="entry name" value="ZN(II)2CYS6 TRANSCRIPTION FACTOR (EUROFUNG)-RELATED"/>
    <property type="match status" value="1"/>
</dbReference>
<dbReference type="PANTHER" id="PTHR47840:SF3">
    <property type="entry name" value="ZN(II)2CYS6 TRANSCRIPTION FACTOR (EUROFUNG)"/>
    <property type="match status" value="1"/>
</dbReference>